<dbReference type="Proteomes" id="UP000321026">
    <property type="component" value="Unassembled WGS sequence"/>
</dbReference>
<proteinExistence type="predicted"/>
<comment type="caution">
    <text evidence="1">The sequence shown here is derived from an EMBL/GenBank/DDBJ whole genome shotgun (WGS) entry which is preliminary data.</text>
</comment>
<accession>A0A5C7J9P6</accession>
<dbReference type="AlphaFoldDB" id="A0A5C7J9P6"/>
<dbReference type="SUPFAM" id="SSF110849">
    <property type="entry name" value="ParB/Sulfiredoxin"/>
    <property type="match status" value="1"/>
</dbReference>
<dbReference type="EMBL" id="SSDS01000020">
    <property type="protein sequence ID" value="TXG78321.1"/>
    <property type="molecule type" value="Genomic_DNA"/>
</dbReference>
<dbReference type="InterPro" id="IPR036086">
    <property type="entry name" value="ParB/Sulfiredoxin_sf"/>
</dbReference>
<protein>
    <recommendedName>
        <fullName evidence="3">ParB/Sulfiredoxin domain-containing protein</fullName>
    </recommendedName>
</protein>
<organism evidence="1 2">
    <name type="scientific">Candidatus Dojkabacteria bacterium</name>
    <dbReference type="NCBI Taxonomy" id="2099670"/>
    <lineage>
        <taxon>Bacteria</taxon>
        <taxon>Candidatus Dojkabacteria</taxon>
    </lineage>
</organism>
<name>A0A5C7J9P6_9BACT</name>
<reference evidence="1 2" key="1">
    <citation type="submission" date="2018-09" db="EMBL/GenBank/DDBJ databases">
        <title>Metagenome Assembled Genomes from an Advanced Water Purification Facility.</title>
        <authorList>
            <person name="Stamps B.W."/>
            <person name="Spear J.R."/>
        </authorList>
    </citation>
    <scope>NUCLEOTIDE SEQUENCE [LARGE SCALE GENOMIC DNA]</scope>
    <source>
        <strain evidence="1">Bin_63_2</strain>
    </source>
</reference>
<evidence type="ECO:0000313" key="1">
    <source>
        <dbReference type="EMBL" id="TXG78321.1"/>
    </source>
</evidence>
<gene>
    <name evidence="1" type="ORF">E6Q11_01315</name>
</gene>
<evidence type="ECO:0000313" key="2">
    <source>
        <dbReference type="Proteomes" id="UP000321026"/>
    </source>
</evidence>
<evidence type="ECO:0008006" key="3">
    <source>
        <dbReference type="Google" id="ProtNLM"/>
    </source>
</evidence>
<sequence length="354" mass="38576">MSQRKSQGKRKRKQIRDFRNYDLSGRELAVIAIADLHVDAERFQYKLRANRDGSVNSLAGVSAWNFAAESVLDVWRDFDGKVYVVNGHNRLARAKQLGVKNLPCKFLKADFWQQARELGSVANIAAGCGTALDAARFFRDGNWDRNRLKRYGIRLSQSVAADGWAIARLCPELFDRALSGTLSEKRAAIIGSAGLTAAQQIALAGAIDSRESAGKCCTDDTIRELATLAKVSASETVEQQTLFGFESFERSLIFETAEVQAAIRSQLSGDRRLYRAAVRGADTLESASVATVDRSIGESLADRAKAALERFNAEKLMSGPIAQAVQRAAEQIAAGQPKTSAIAQAYEAVLELLA</sequence>